<evidence type="ECO:0000256" key="6">
    <source>
        <dbReference type="ARBA" id="ARBA00022676"/>
    </source>
</evidence>
<dbReference type="Pfam" id="PF02277">
    <property type="entry name" value="DBI_PRT"/>
    <property type="match status" value="1"/>
</dbReference>
<comment type="similarity">
    <text evidence="2">Belongs to the CobT family.</text>
</comment>
<dbReference type="EC" id="2.4.2.21" evidence="3"/>
<dbReference type="SUPFAM" id="SSF52733">
    <property type="entry name" value="Nicotinate mononucleotide:5,6-dimethylbenzimidazole phosphoribosyltransferase (CobT)"/>
    <property type="match status" value="1"/>
</dbReference>
<reference evidence="10" key="1">
    <citation type="submission" date="2015-10" db="EMBL/GenBank/DDBJ databases">
        <authorList>
            <person name="Gilbert D.G."/>
        </authorList>
    </citation>
    <scope>NUCLEOTIDE SEQUENCE</scope>
</reference>
<dbReference type="Gene3D" id="1.10.1610.10">
    <property type="match status" value="1"/>
</dbReference>
<evidence type="ECO:0000313" key="10">
    <source>
        <dbReference type="EMBL" id="CUV04257.1"/>
    </source>
</evidence>
<dbReference type="InterPro" id="IPR017846">
    <property type="entry name" value="Nict_dMeBzImd_PRibTrfase_bact"/>
</dbReference>
<keyword evidence="7 10" id="KW-0808">Transferase</keyword>
<sequence>MVISDLIDRIIEEIVPLDEAAMDAARARQDQLTKPLGSLGRLEELSIRLAGIFSEATPKIRKKTVILAAGDHGVVAEGVSAYPQDVTPAMVMNFLGGGAAINALANHAGADIVVLDAGVAADLPDHPSLRSVKVGRGTDNIAVGPAMSREQAIRCLEIGIETAGEMIAAGSDLLACGDMGIGNTTPSSAITSVIAGADAAITTGRGTGLDDAGLAHKASVVERAIQVNKPDAKDGLDILMKVGGFEIGVLAGVYLGAAAGHRPVIVDGFISGAAALIAYTIAPEAGNRFIASHQSVEPGHRISLSHMGLEPLLDLGMRLGEGSGAALSMHIVEAAAKCLSDMATFAEAGVSEKIEDDGEEAAS</sequence>
<dbReference type="InterPro" id="IPR003200">
    <property type="entry name" value="Nict_dMeBzImd_PRibTrfase"/>
</dbReference>
<evidence type="ECO:0000256" key="3">
    <source>
        <dbReference type="ARBA" id="ARBA00011991"/>
    </source>
</evidence>
<dbReference type="PANTHER" id="PTHR43463">
    <property type="entry name" value="NICOTINATE-NUCLEOTIDE--DIMETHYLBENZIMIDAZOLE PHOSPHORIBOSYLTRANSFERASE"/>
    <property type="match status" value="1"/>
</dbReference>
<evidence type="ECO:0000256" key="4">
    <source>
        <dbReference type="ARBA" id="ARBA00015486"/>
    </source>
</evidence>
<dbReference type="EMBL" id="FAXA01000114">
    <property type="protein sequence ID" value="CUV04257.1"/>
    <property type="molecule type" value="Genomic_DNA"/>
</dbReference>
<organism evidence="10">
    <name type="scientific">hydrothermal vent metagenome</name>
    <dbReference type="NCBI Taxonomy" id="652676"/>
    <lineage>
        <taxon>unclassified sequences</taxon>
        <taxon>metagenomes</taxon>
        <taxon>ecological metagenomes</taxon>
    </lineage>
</organism>
<protein>
    <recommendedName>
        <fullName evidence="4">Nicotinate-nucleotide--dimethylbenzimidazole phosphoribosyltransferase</fullName>
        <ecNumber evidence="3">2.4.2.21</ecNumber>
    </recommendedName>
    <alternativeName>
        <fullName evidence="8">N(1)-alpha-phosphoribosyltransferase</fullName>
    </alternativeName>
</protein>
<dbReference type="GO" id="GO:0009236">
    <property type="term" value="P:cobalamin biosynthetic process"/>
    <property type="evidence" value="ECO:0007669"/>
    <property type="project" value="UniProtKB-KW"/>
</dbReference>
<dbReference type="NCBIfam" id="NF000996">
    <property type="entry name" value="PRK00105.1"/>
    <property type="match status" value="1"/>
</dbReference>
<dbReference type="HAMAP" id="MF_00230">
    <property type="entry name" value="CobT"/>
    <property type="match status" value="1"/>
</dbReference>
<dbReference type="PANTHER" id="PTHR43463:SF1">
    <property type="entry name" value="NICOTINATE-NUCLEOTIDE--DIMETHYLBENZIMIDAZOLE PHOSPHORIBOSYLTRANSFERASE"/>
    <property type="match status" value="1"/>
</dbReference>
<dbReference type="NCBIfam" id="TIGR03160">
    <property type="entry name" value="cobT_DBIPRT"/>
    <property type="match status" value="1"/>
</dbReference>
<dbReference type="InterPro" id="IPR023195">
    <property type="entry name" value="Nict_dMeBzImd_PRibTrfase_N"/>
</dbReference>
<dbReference type="AlphaFoldDB" id="A0A160VC29"/>
<dbReference type="FunFam" id="3.40.50.10210:FF:000001">
    <property type="entry name" value="Nicotinate-nucleotide--dimethylbenzimidazole phosphoribosyltransferase"/>
    <property type="match status" value="1"/>
</dbReference>
<name>A0A160VC29_9ZZZZ</name>
<dbReference type="Gene3D" id="3.40.50.10210">
    <property type="match status" value="1"/>
</dbReference>
<evidence type="ECO:0000256" key="7">
    <source>
        <dbReference type="ARBA" id="ARBA00022679"/>
    </source>
</evidence>
<dbReference type="UniPathway" id="UPA00061">
    <property type="reaction ID" value="UER00516"/>
</dbReference>
<accession>A0A160VC29</accession>
<evidence type="ECO:0000256" key="9">
    <source>
        <dbReference type="ARBA" id="ARBA00047340"/>
    </source>
</evidence>
<comment type="pathway">
    <text evidence="1">Nucleoside biosynthesis; alpha-ribazole biosynthesis; alpha-ribazole from 5,6-dimethylbenzimidazole: step 1/2.</text>
</comment>
<dbReference type="GO" id="GO:0008939">
    <property type="term" value="F:nicotinate-nucleotide-dimethylbenzimidazole phosphoribosyltransferase activity"/>
    <property type="evidence" value="ECO:0007669"/>
    <property type="project" value="UniProtKB-EC"/>
</dbReference>
<comment type="catalytic activity">
    <reaction evidence="9">
        <text>5,6-dimethylbenzimidazole + nicotinate beta-D-ribonucleotide = alpha-ribazole 5'-phosphate + nicotinate + H(+)</text>
        <dbReference type="Rhea" id="RHEA:11196"/>
        <dbReference type="ChEBI" id="CHEBI:15378"/>
        <dbReference type="ChEBI" id="CHEBI:15890"/>
        <dbReference type="ChEBI" id="CHEBI:32544"/>
        <dbReference type="ChEBI" id="CHEBI:57502"/>
        <dbReference type="ChEBI" id="CHEBI:57918"/>
        <dbReference type="EC" id="2.4.2.21"/>
    </reaction>
</comment>
<gene>
    <name evidence="10" type="ORF">MGWOODY_Clf2953</name>
</gene>
<evidence type="ECO:0000256" key="2">
    <source>
        <dbReference type="ARBA" id="ARBA00007110"/>
    </source>
</evidence>
<proteinExistence type="inferred from homology"/>
<keyword evidence="6 10" id="KW-0328">Glycosyltransferase</keyword>
<evidence type="ECO:0000256" key="5">
    <source>
        <dbReference type="ARBA" id="ARBA00022573"/>
    </source>
</evidence>
<dbReference type="InterPro" id="IPR036087">
    <property type="entry name" value="Nict_dMeBzImd_PRibTrfase_sf"/>
</dbReference>
<evidence type="ECO:0000256" key="8">
    <source>
        <dbReference type="ARBA" id="ARBA00030686"/>
    </source>
</evidence>
<evidence type="ECO:0000256" key="1">
    <source>
        <dbReference type="ARBA" id="ARBA00005049"/>
    </source>
</evidence>
<dbReference type="CDD" id="cd02439">
    <property type="entry name" value="DMB-PRT_CobT"/>
    <property type="match status" value="1"/>
</dbReference>
<keyword evidence="5" id="KW-0169">Cobalamin biosynthesis</keyword>